<evidence type="ECO:0000256" key="3">
    <source>
        <dbReference type="ARBA" id="ARBA00022801"/>
    </source>
</evidence>
<evidence type="ECO:0000313" key="11">
    <source>
        <dbReference type="EMBL" id="RAW10023.1"/>
    </source>
</evidence>
<dbReference type="PANTHER" id="PTHR11113:SF14">
    <property type="entry name" value="N-ACETYLGLUCOSAMINE-6-PHOSPHATE DEACETYLASE"/>
    <property type="match status" value="1"/>
</dbReference>
<dbReference type="InterPro" id="IPR003764">
    <property type="entry name" value="GlcNAc_6-P_deAcase"/>
</dbReference>
<dbReference type="InterPro" id="IPR011059">
    <property type="entry name" value="Metal-dep_hydrolase_composite"/>
</dbReference>
<name>A0A329QCB2_9ACTN</name>
<comment type="caution">
    <text evidence="11">The sequence shown here is derived from an EMBL/GenBank/DDBJ whole genome shotgun (WGS) entry which is preliminary data.</text>
</comment>
<keyword evidence="2 8" id="KW-0479">Metal-binding</keyword>
<dbReference type="InterPro" id="IPR032466">
    <property type="entry name" value="Metal_Hydrolase"/>
</dbReference>
<evidence type="ECO:0000256" key="1">
    <source>
        <dbReference type="ARBA" id="ARBA00010716"/>
    </source>
</evidence>
<evidence type="ECO:0000256" key="8">
    <source>
        <dbReference type="PIRSR" id="PIRSR038994-3"/>
    </source>
</evidence>
<keyword evidence="3 5" id="KW-0378">Hydrolase</keyword>
<evidence type="ECO:0000256" key="6">
    <source>
        <dbReference type="PIRSR" id="PIRSR038994-1"/>
    </source>
</evidence>
<dbReference type="Gene3D" id="2.30.40.10">
    <property type="entry name" value="Urease, subunit C, domain 1"/>
    <property type="match status" value="1"/>
</dbReference>
<dbReference type="PIRSF" id="PIRSF038994">
    <property type="entry name" value="NagA"/>
    <property type="match status" value="1"/>
</dbReference>
<protein>
    <submittedName>
        <fullName evidence="11">N-acetylglucosamine-6-phosphate deacetylase</fullName>
    </submittedName>
</protein>
<dbReference type="Proteomes" id="UP000250462">
    <property type="component" value="Unassembled WGS sequence"/>
</dbReference>
<evidence type="ECO:0000256" key="5">
    <source>
        <dbReference type="PIRNR" id="PIRNR038994"/>
    </source>
</evidence>
<feature type="binding site" evidence="7">
    <location>
        <position position="252"/>
    </location>
    <ligand>
        <name>substrate</name>
    </ligand>
</feature>
<evidence type="ECO:0000256" key="9">
    <source>
        <dbReference type="SAM" id="MobiDB-lite"/>
    </source>
</evidence>
<feature type="binding site" evidence="7">
    <location>
        <position position="228"/>
    </location>
    <ligand>
        <name>substrate</name>
    </ligand>
</feature>
<accession>A0A329QCB2</accession>
<evidence type="ECO:0000259" key="10">
    <source>
        <dbReference type="Pfam" id="PF01979"/>
    </source>
</evidence>
<evidence type="ECO:0000256" key="2">
    <source>
        <dbReference type="ARBA" id="ARBA00022723"/>
    </source>
</evidence>
<keyword evidence="4 5" id="KW-0119">Carbohydrate metabolism</keyword>
<feature type="active site" description="Proton donor/acceptor" evidence="6">
    <location>
        <position position="275"/>
    </location>
</feature>
<feature type="domain" description="Amidohydrolase-related" evidence="10">
    <location>
        <begin position="47"/>
        <end position="384"/>
    </location>
</feature>
<keyword evidence="12" id="KW-1185">Reference proteome</keyword>
<comment type="cofactor">
    <cofactor evidence="8">
        <name>a divalent metal cation</name>
        <dbReference type="ChEBI" id="CHEBI:60240"/>
    </cofactor>
    <text evidence="8">Binds 1 divalent metal cation per subunit.</text>
</comment>
<dbReference type="EMBL" id="QMIG01000031">
    <property type="protein sequence ID" value="RAW10023.1"/>
    <property type="molecule type" value="Genomic_DNA"/>
</dbReference>
<feature type="binding site" evidence="7">
    <location>
        <position position="141"/>
    </location>
    <ligand>
        <name>substrate</name>
    </ligand>
</feature>
<dbReference type="SUPFAM" id="SSF51338">
    <property type="entry name" value="Composite domain of metallo-dependent hydrolases"/>
    <property type="match status" value="1"/>
</dbReference>
<evidence type="ECO:0000256" key="7">
    <source>
        <dbReference type="PIRSR" id="PIRSR038994-2"/>
    </source>
</evidence>
<sequence>MQLLGRLGDGTPARVRLAGDRIAAVQPAGDAHLDDTGSRAADALPWLLPGLVDLQVNGYAGIDMNGEDVCADTVHALVRAEWRRGVTTVLPTIVTGPPDRMLAAIRAVAEARAADPLTWHSAAGIHLEGPYLSPEDGPRGAHERDHIRPPDPGELARWREAAGDARLLVTLAPETPGAIDYIREATRVGVTVAIGHTAASPEDIHAAAAAGARLSTHLGNGTHQVLPRHPNHIWAQLADTRLAATFVADGHHLPVDAFLAMARATGSASCVLVSDSVALAGCSPGRYSTPVGGDVTLHTDGRLTLTGSSSLAGSTADQAGCLAWAVHEAGLDLATAASMASCNPARLLGLDQRGAIEPGRRADLTLLSPDLRHVRTTVVNGELVHDDHADDDTAAGTGDNSPPPYRPHRGRDRA</sequence>
<proteinExistence type="inferred from homology"/>
<dbReference type="RefSeq" id="WP_112260076.1">
    <property type="nucleotide sequence ID" value="NZ_QMIG01000031.1"/>
</dbReference>
<dbReference type="GO" id="GO:0006046">
    <property type="term" value="P:N-acetylglucosamine catabolic process"/>
    <property type="evidence" value="ECO:0007669"/>
    <property type="project" value="TreeGrafter"/>
</dbReference>
<dbReference type="OrthoDB" id="9776488at2"/>
<dbReference type="SUPFAM" id="SSF51556">
    <property type="entry name" value="Metallo-dependent hydrolases"/>
    <property type="match status" value="1"/>
</dbReference>
<evidence type="ECO:0000313" key="12">
    <source>
        <dbReference type="Proteomes" id="UP000250462"/>
    </source>
</evidence>
<dbReference type="GO" id="GO:0008448">
    <property type="term" value="F:N-acetylglucosamine-6-phosphate deacetylase activity"/>
    <property type="evidence" value="ECO:0007669"/>
    <property type="project" value="InterPro"/>
</dbReference>
<reference evidence="11 12" key="1">
    <citation type="submission" date="2018-06" db="EMBL/GenBank/DDBJ databases">
        <title>Phytoactinopolyspora halophila sp. nov., a novel halophilic actinomycete isolated from a saline soil in China.</title>
        <authorList>
            <person name="Tang S.-K."/>
        </authorList>
    </citation>
    <scope>NUCLEOTIDE SEQUENCE [LARGE SCALE GENOMIC DNA]</scope>
    <source>
        <strain evidence="11 12">YIM 96934</strain>
    </source>
</reference>
<dbReference type="GO" id="GO:0046872">
    <property type="term" value="F:metal ion binding"/>
    <property type="evidence" value="ECO:0007669"/>
    <property type="project" value="UniProtKB-KW"/>
</dbReference>
<gene>
    <name evidence="11" type="ORF">DPM12_19705</name>
</gene>
<feature type="binding site" evidence="7">
    <location>
        <begin position="220"/>
        <end position="221"/>
    </location>
    <ligand>
        <name>substrate</name>
    </ligand>
</feature>
<dbReference type="InterPro" id="IPR006680">
    <property type="entry name" value="Amidohydro-rel"/>
</dbReference>
<feature type="binding site" evidence="8">
    <location>
        <position position="217"/>
    </location>
    <ligand>
        <name>Zn(2+)</name>
        <dbReference type="ChEBI" id="CHEBI:29105"/>
    </ligand>
</feature>
<comment type="similarity">
    <text evidence="1 5">Belongs to the metallo-dependent hydrolases superfamily. NagA family.</text>
</comment>
<dbReference type="Gene3D" id="3.20.20.140">
    <property type="entry name" value="Metal-dependent hydrolases"/>
    <property type="match status" value="1"/>
</dbReference>
<feature type="binding site" evidence="7">
    <location>
        <begin position="311"/>
        <end position="313"/>
    </location>
    <ligand>
        <name>substrate</name>
    </ligand>
</feature>
<feature type="binding site" evidence="8">
    <location>
        <position position="196"/>
    </location>
    <ligand>
        <name>Zn(2+)</name>
        <dbReference type="ChEBI" id="CHEBI:29105"/>
    </ligand>
</feature>
<organism evidence="11 12">
    <name type="scientific">Phytoactinopolyspora halophila</name>
    <dbReference type="NCBI Taxonomy" id="1981511"/>
    <lineage>
        <taxon>Bacteria</taxon>
        <taxon>Bacillati</taxon>
        <taxon>Actinomycetota</taxon>
        <taxon>Actinomycetes</taxon>
        <taxon>Jiangellales</taxon>
        <taxon>Jiangellaceae</taxon>
        <taxon>Phytoactinopolyspora</taxon>
    </lineage>
</organism>
<feature type="binding site" evidence="8">
    <location>
        <position position="128"/>
    </location>
    <ligand>
        <name>Zn(2+)</name>
        <dbReference type="ChEBI" id="CHEBI:29105"/>
    </ligand>
</feature>
<dbReference type="AlphaFoldDB" id="A0A329QCB2"/>
<feature type="region of interest" description="Disordered" evidence="9">
    <location>
        <begin position="382"/>
        <end position="414"/>
    </location>
</feature>
<dbReference type="Pfam" id="PF01979">
    <property type="entry name" value="Amidohydro_1"/>
    <property type="match status" value="1"/>
</dbReference>
<dbReference type="PANTHER" id="PTHR11113">
    <property type="entry name" value="N-ACETYLGLUCOSAMINE-6-PHOSPHATE DEACETYLASE"/>
    <property type="match status" value="1"/>
</dbReference>
<evidence type="ECO:0000256" key="4">
    <source>
        <dbReference type="ARBA" id="ARBA00023277"/>
    </source>
</evidence>